<proteinExistence type="predicted"/>
<organism evidence="2 3">
    <name type="scientific">Brevibacillus panacihumi</name>
    <dbReference type="NCBI Taxonomy" id="497735"/>
    <lineage>
        <taxon>Bacteria</taxon>
        <taxon>Bacillati</taxon>
        <taxon>Bacillota</taxon>
        <taxon>Bacilli</taxon>
        <taxon>Bacillales</taxon>
        <taxon>Paenibacillaceae</taxon>
        <taxon>Brevibacillus</taxon>
    </lineage>
</organism>
<name>A0A3M8C5H9_9BACL</name>
<protein>
    <submittedName>
        <fullName evidence="2">Uncharacterized protein</fullName>
    </submittedName>
</protein>
<evidence type="ECO:0000256" key="1">
    <source>
        <dbReference type="SAM" id="Phobius"/>
    </source>
</evidence>
<dbReference type="Pfam" id="PF19728">
    <property type="entry name" value="DUF6220"/>
    <property type="match status" value="1"/>
</dbReference>
<dbReference type="EMBL" id="RHHT01000066">
    <property type="protein sequence ID" value="RNB70928.1"/>
    <property type="molecule type" value="Genomic_DNA"/>
</dbReference>
<dbReference type="Proteomes" id="UP000281915">
    <property type="component" value="Unassembled WGS sequence"/>
</dbReference>
<evidence type="ECO:0000313" key="2">
    <source>
        <dbReference type="EMBL" id="RNB70928.1"/>
    </source>
</evidence>
<dbReference type="InterPro" id="IPR046192">
    <property type="entry name" value="DUF6220"/>
</dbReference>
<reference evidence="2 3" key="1">
    <citation type="submission" date="2018-10" db="EMBL/GenBank/DDBJ databases">
        <title>Phylogenomics of Brevibacillus.</title>
        <authorList>
            <person name="Dunlap C."/>
        </authorList>
    </citation>
    <scope>NUCLEOTIDE SEQUENCE [LARGE SCALE GENOMIC DNA]</scope>
    <source>
        <strain evidence="2 3">JCM 15085</strain>
    </source>
</reference>
<sequence>MNAKPVMIPKLAVPAAIRYARIGFALLAGVLAIVVAAQVFLAGLAVFYDPTRWVTHSSLGSMAGVIPIFLLILSFLGRLPRKTKIKCALLILLIIVNFSTVIFAKELGYWAAIHPVAALGLFLNSFLVLRDSLMKQLPSDSVGE</sequence>
<dbReference type="RefSeq" id="WP_122915388.1">
    <property type="nucleotide sequence ID" value="NZ_RHHT01000066.1"/>
</dbReference>
<keyword evidence="1" id="KW-0472">Membrane</keyword>
<evidence type="ECO:0000313" key="3">
    <source>
        <dbReference type="Proteomes" id="UP000281915"/>
    </source>
</evidence>
<keyword evidence="1" id="KW-1133">Transmembrane helix</keyword>
<feature type="transmembrane region" description="Helical" evidence="1">
    <location>
        <begin position="53"/>
        <end position="75"/>
    </location>
</feature>
<keyword evidence="1" id="KW-0812">Transmembrane</keyword>
<gene>
    <name evidence="2" type="ORF">EDM58_22905</name>
</gene>
<comment type="caution">
    <text evidence="2">The sequence shown here is derived from an EMBL/GenBank/DDBJ whole genome shotgun (WGS) entry which is preliminary data.</text>
</comment>
<accession>A0A3M8C5H9</accession>
<dbReference type="AlphaFoldDB" id="A0A3M8C5H9"/>
<feature type="transmembrane region" description="Helical" evidence="1">
    <location>
        <begin position="87"/>
        <end position="104"/>
    </location>
</feature>
<feature type="transmembrane region" description="Helical" evidence="1">
    <location>
        <begin position="21"/>
        <end position="47"/>
    </location>
</feature>
<feature type="transmembrane region" description="Helical" evidence="1">
    <location>
        <begin position="110"/>
        <end position="129"/>
    </location>
</feature>